<accession>A0A6A5K8V2</accession>
<organism evidence="6 7">
    <name type="scientific">Decorospora gaudefroyi</name>
    <dbReference type="NCBI Taxonomy" id="184978"/>
    <lineage>
        <taxon>Eukaryota</taxon>
        <taxon>Fungi</taxon>
        <taxon>Dikarya</taxon>
        <taxon>Ascomycota</taxon>
        <taxon>Pezizomycotina</taxon>
        <taxon>Dothideomycetes</taxon>
        <taxon>Pleosporomycetidae</taxon>
        <taxon>Pleosporales</taxon>
        <taxon>Pleosporineae</taxon>
        <taxon>Pleosporaceae</taxon>
        <taxon>Decorospora</taxon>
    </lineage>
</organism>
<reference evidence="6" key="1">
    <citation type="submission" date="2020-01" db="EMBL/GenBank/DDBJ databases">
        <authorList>
            <consortium name="DOE Joint Genome Institute"/>
            <person name="Haridas S."/>
            <person name="Albert R."/>
            <person name="Binder M."/>
            <person name="Bloem J."/>
            <person name="Labutti K."/>
            <person name="Salamov A."/>
            <person name="Andreopoulos B."/>
            <person name="Baker S.E."/>
            <person name="Barry K."/>
            <person name="Bills G."/>
            <person name="Bluhm B.H."/>
            <person name="Cannon C."/>
            <person name="Castanera R."/>
            <person name="Culley D.E."/>
            <person name="Daum C."/>
            <person name="Ezra D."/>
            <person name="Gonzalez J.B."/>
            <person name="Henrissat B."/>
            <person name="Kuo A."/>
            <person name="Liang C."/>
            <person name="Lipzen A."/>
            <person name="Lutzoni F."/>
            <person name="Magnuson J."/>
            <person name="Mondo S."/>
            <person name="Nolan M."/>
            <person name="Ohm R."/>
            <person name="Pangilinan J."/>
            <person name="Park H.-J."/>
            <person name="Ramirez L."/>
            <person name="Alfaro M."/>
            <person name="Sun H."/>
            <person name="Tritt A."/>
            <person name="Yoshinaga Y."/>
            <person name="Zwiers L.-H."/>
            <person name="Turgeon B.G."/>
            <person name="Goodwin S.B."/>
            <person name="Spatafora J.W."/>
            <person name="Crous P.W."/>
            <person name="Grigoriev I.V."/>
        </authorList>
    </citation>
    <scope>NUCLEOTIDE SEQUENCE</scope>
    <source>
        <strain evidence="6">P77</strain>
    </source>
</reference>
<feature type="region of interest" description="Disordered" evidence="4">
    <location>
        <begin position="1"/>
        <end position="27"/>
    </location>
</feature>
<proteinExistence type="predicted"/>
<name>A0A6A5K8V2_9PLEO</name>
<dbReference type="EMBL" id="ML975423">
    <property type="protein sequence ID" value="KAF1829803.1"/>
    <property type="molecule type" value="Genomic_DNA"/>
</dbReference>
<dbReference type="SUPFAM" id="SSF57701">
    <property type="entry name" value="Zn2/Cys6 DNA-binding domain"/>
    <property type="match status" value="1"/>
</dbReference>
<comment type="subcellular location">
    <subcellularLocation>
        <location evidence="1">Nucleus</location>
    </subcellularLocation>
</comment>
<dbReference type="GO" id="GO:0006351">
    <property type="term" value="P:DNA-templated transcription"/>
    <property type="evidence" value="ECO:0007669"/>
    <property type="project" value="InterPro"/>
</dbReference>
<keyword evidence="7" id="KW-1185">Reference proteome</keyword>
<evidence type="ECO:0000256" key="1">
    <source>
        <dbReference type="ARBA" id="ARBA00004123"/>
    </source>
</evidence>
<dbReference type="InterPro" id="IPR001138">
    <property type="entry name" value="Zn2Cys6_DnaBD"/>
</dbReference>
<dbReference type="Gene3D" id="4.10.240.10">
    <property type="entry name" value="Zn(2)-C6 fungal-type DNA-binding domain"/>
    <property type="match status" value="1"/>
</dbReference>
<dbReference type="OrthoDB" id="762982at2759"/>
<evidence type="ECO:0000313" key="7">
    <source>
        <dbReference type="Proteomes" id="UP000800040"/>
    </source>
</evidence>
<gene>
    <name evidence="6" type="ORF">BDW02DRAFT_509044</name>
</gene>
<keyword evidence="2" id="KW-0479">Metal-binding</keyword>
<dbReference type="AlphaFoldDB" id="A0A6A5K8V2"/>
<dbReference type="CDD" id="cd00067">
    <property type="entry name" value="GAL4"/>
    <property type="match status" value="1"/>
</dbReference>
<dbReference type="SMART" id="SM00906">
    <property type="entry name" value="Fungal_trans"/>
    <property type="match status" value="1"/>
</dbReference>
<dbReference type="Pfam" id="PF00172">
    <property type="entry name" value="Zn_clus"/>
    <property type="match status" value="1"/>
</dbReference>
<dbReference type="GO" id="GO:0005634">
    <property type="term" value="C:nucleus"/>
    <property type="evidence" value="ECO:0007669"/>
    <property type="project" value="UniProtKB-SubCell"/>
</dbReference>
<dbReference type="Proteomes" id="UP000800040">
    <property type="component" value="Unassembled WGS sequence"/>
</dbReference>
<dbReference type="GO" id="GO:0000981">
    <property type="term" value="F:DNA-binding transcription factor activity, RNA polymerase II-specific"/>
    <property type="evidence" value="ECO:0007669"/>
    <property type="project" value="InterPro"/>
</dbReference>
<evidence type="ECO:0000256" key="3">
    <source>
        <dbReference type="ARBA" id="ARBA00023242"/>
    </source>
</evidence>
<sequence length="889" mass="98447">MPPTPPSTTSSSAGQSPPDPQFRVVRKRNRVPLSCGACRHRKLKCNRGHPCDNCTKRGDTASCTYATPGNRKKSTASTGPATSPDDMQNRIDRLEGLVLSLMTNGAQSAGPAAAQAAIANSVNGVSSDQPFEMGHLDTGMSTGAPESIPEEDVGEESEMENVTKSIGVMKMHNNATVFASEAHWYAILGELSEVKNYFAEHKKQYEDQLKRYQATHVEDRRPGTAFLMGGCQKPSSKAELLSRFPPKPTADLLVSRFFNTYDPGIHIIHGPSFQKEYDRHWLHPEETPIIWLGSVYAMMCIALQSYTRAGDEPPEYHNKSWEMSREYSDLTAQCLIMADITQAINGMVETLILHIHAEYARSRDAEVGILISTGIIVRLAMRMGLHRDPGPYPGISIFQGEMRRRVWAAVRSIDLLFSAQAGLPPIVRPRDTNTEIPRNIYDDELFEDMKVLPPSRPETEATPTLFLINRTRLIYKLGEAVELTDTLTCSSYEDVMKLDAEARELHENISPHLKMRGMDESARDPSTLIMQRFTLDLLYLKIICVLHRKYLSYARVQTRFAYSRKAVIEASMLLLKHQATLHRECQAGGRLRNVKWFISSLTTVDFLLAAMIISSDLYHTCTPGRSSPSADIHMWSSDRRDEMLEAIEIAVGIWDGLKDHSMEAYKAHTTLSVMLDQLKKNRSTRQAPHGYQAASAVYPAMVPMEDANVAPEHSAAMTLGLLSTGGMTPNSANMFDQRYPASMANLLNDPVPQQPPSGLAPQFNPPANGHSGPENAPSPFSNLFGANLFQNLDLPPTDNINWDAWDSYIQGPGIEATNSFFPMDLGGMQMQAEPNVSGIPHAGQTAGAQHSAQASRTDVYEQDIYMGADQKTSSGEGYVMGFMMPKQSD</sequence>
<protein>
    <recommendedName>
        <fullName evidence="5">Zn(2)-C6 fungal-type domain-containing protein</fullName>
    </recommendedName>
</protein>
<dbReference type="GO" id="GO:0003677">
    <property type="term" value="F:DNA binding"/>
    <property type="evidence" value="ECO:0007669"/>
    <property type="project" value="InterPro"/>
</dbReference>
<dbReference type="SMART" id="SM00066">
    <property type="entry name" value="GAL4"/>
    <property type="match status" value="1"/>
</dbReference>
<dbReference type="PANTHER" id="PTHR31001">
    <property type="entry name" value="UNCHARACTERIZED TRANSCRIPTIONAL REGULATORY PROTEIN"/>
    <property type="match status" value="1"/>
</dbReference>
<evidence type="ECO:0000256" key="4">
    <source>
        <dbReference type="SAM" id="MobiDB-lite"/>
    </source>
</evidence>
<dbReference type="PROSITE" id="PS00463">
    <property type="entry name" value="ZN2_CY6_FUNGAL_1"/>
    <property type="match status" value="1"/>
</dbReference>
<dbReference type="InterPro" id="IPR036864">
    <property type="entry name" value="Zn2-C6_fun-type_DNA-bd_sf"/>
</dbReference>
<evidence type="ECO:0000259" key="5">
    <source>
        <dbReference type="PROSITE" id="PS50048"/>
    </source>
</evidence>
<evidence type="ECO:0000256" key="2">
    <source>
        <dbReference type="ARBA" id="ARBA00022723"/>
    </source>
</evidence>
<feature type="region of interest" description="Disordered" evidence="4">
    <location>
        <begin position="57"/>
        <end position="88"/>
    </location>
</feature>
<feature type="region of interest" description="Disordered" evidence="4">
    <location>
        <begin position="748"/>
        <end position="778"/>
    </location>
</feature>
<dbReference type="CDD" id="cd12148">
    <property type="entry name" value="fungal_TF_MHR"/>
    <property type="match status" value="1"/>
</dbReference>
<feature type="domain" description="Zn(2)-C6 fungal-type" evidence="5">
    <location>
        <begin position="34"/>
        <end position="65"/>
    </location>
</feature>
<keyword evidence="3" id="KW-0539">Nucleus</keyword>
<dbReference type="PANTHER" id="PTHR31001:SF49">
    <property type="entry name" value="ZN(II)2CYS6 TRANSCRIPTION FACTOR (EUROFUNG)"/>
    <property type="match status" value="1"/>
</dbReference>
<dbReference type="PROSITE" id="PS50048">
    <property type="entry name" value="ZN2_CY6_FUNGAL_2"/>
    <property type="match status" value="1"/>
</dbReference>
<evidence type="ECO:0000313" key="6">
    <source>
        <dbReference type="EMBL" id="KAF1829803.1"/>
    </source>
</evidence>
<dbReference type="InterPro" id="IPR007219">
    <property type="entry name" value="XnlR_reg_dom"/>
</dbReference>
<dbReference type="InterPro" id="IPR050613">
    <property type="entry name" value="Sec_Metabolite_Reg"/>
</dbReference>
<dbReference type="Pfam" id="PF04082">
    <property type="entry name" value="Fungal_trans"/>
    <property type="match status" value="1"/>
</dbReference>
<dbReference type="GO" id="GO:0008270">
    <property type="term" value="F:zinc ion binding"/>
    <property type="evidence" value="ECO:0007669"/>
    <property type="project" value="InterPro"/>
</dbReference>